<name>A0ABV7FP09_9ALTE</name>
<evidence type="ECO:0000256" key="2">
    <source>
        <dbReference type="SAM" id="SignalP"/>
    </source>
</evidence>
<keyword evidence="5" id="KW-1185">Reference proteome</keyword>
<keyword evidence="1 2" id="KW-0732">Signal</keyword>
<gene>
    <name evidence="4" type="ORF">ACFOHL_05620</name>
</gene>
<dbReference type="PROSITE" id="PS51257">
    <property type="entry name" value="PROKAR_LIPOPROTEIN"/>
    <property type="match status" value="1"/>
</dbReference>
<dbReference type="Pfam" id="PF04972">
    <property type="entry name" value="BON"/>
    <property type="match status" value="2"/>
</dbReference>
<dbReference type="InterPro" id="IPR007055">
    <property type="entry name" value="BON_dom"/>
</dbReference>
<accession>A0ABV7FP09</accession>
<organism evidence="4 5">
    <name type="scientific">Agaribacter flavus</name>
    <dbReference type="NCBI Taxonomy" id="1902781"/>
    <lineage>
        <taxon>Bacteria</taxon>
        <taxon>Pseudomonadati</taxon>
        <taxon>Pseudomonadota</taxon>
        <taxon>Gammaproteobacteria</taxon>
        <taxon>Alteromonadales</taxon>
        <taxon>Alteromonadaceae</taxon>
        <taxon>Agaribacter</taxon>
    </lineage>
</organism>
<dbReference type="EMBL" id="JBHRSW010000006">
    <property type="protein sequence ID" value="MFC3121089.1"/>
    <property type="molecule type" value="Genomic_DNA"/>
</dbReference>
<evidence type="ECO:0000313" key="5">
    <source>
        <dbReference type="Proteomes" id="UP001595478"/>
    </source>
</evidence>
<dbReference type="PROSITE" id="PS50914">
    <property type="entry name" value="BON"/>
    <property type="match status" value="2"/>
</dbReference>
<proteinExistence type="predicted"/>
<dbReference type="PANTHER" id="PTHR34606:SF4">
    <property type="entry name" value="OUTER MEMBRANE LIPOPROTEIN DOLP"/>
    <property type="match status" value="1"/>
</dbReference>
<feature type="domain" description="BON" evidence="3">
    <location>
        <begin position="46"/>
        <end position="115"/>
    </location>
</feature>
<dbReference type="Proteomes" id="UP001595478">
    <property type="component" value="Unassembled WGS sequence"/>
</dbReference>
<dbReference type="InterPro" id="IPR014004">
    <property type="entry name" value="Transpt-assoc_nodulatn_dom_bac"/>
</dbReference>
<feature type="domain" description="BON" evidence="3">
    <location>
        <begin position="124"/>
        <end position="191"/>
    </location>
</feature>
<dbReference type="PANTHER" id="PTHR34606">
    <property type="entry name" value="BON DOMAIN-CONTAINING PROTEIN"/>
    <property type="match status" value="1"/>
</dbReference>
<comment type="caution">
    <text evidence="4">The sequence shown here is derived from an EMBL/GenBank/DDBJ whole genome shotgun (WGS) entry which is preliminary data.</text>
</comment>
<dbReference type="SMART" id="SM00749">
    <property type="entry name" value="BON"/>
    <property type="match status" value="2"/>
</dbReference>
<protein>
    <submittedName>
        <fullName evidence="4">BON domain-containing protein</fullName>
    </submittedName>
</protein>
<dbReference type="Gene3D" id="3.30.1340.30">
    <property type="match status" value="1"/>
</dbReference>
<feature type="signal peptide" evidence="2">
    <location>
        <begin position="1"/>
        <end position="22"/>
    </location>
</feature>
<evidence type="ECO:0000256" key="1">
    <source>
        <dbReference type="ARBA" id="ARBA00022729"/>
    </source>
</evidence>
<sequence length="191" mass="20372">MRKRLVITILCTHLLVSGCASVVAVGAAGTAASSASDRRSVGTQIDDKTMEARVSSAINAIPDIDENSAISVHVYNGQVLLTGQANQSSFIEAAQQKAASVTNVKRVHNQIRLGSPIPASSTMHDIWLGTKIRTLMGTNKKVPLLKLDLIVEDSEVFIMGKLTRKEALAAVDVARNVKGVSKVVRVLELTD</sequence>
<feature type="chain" id="PRO_5046162678" evidence="2">
    <location>
        <begin position="23"/>
        <end position="191"/>
    </location>
</feature>
<dbReference type="InterPro" id="IPR051686">
    <property type="entry name" value="Lipoprotein_DolP"/>
</dbReference>
<reference evidence="5" key="1">
    <citation type="journal article" date="2019" name="Int. J. Syst. Evol. Microbiol.">
        <title>The Global Catalogue of Microorganisms (GCM) 10K type strain sequencing project: providing services to taxonomists for standard genome sequencing and annotation.</title>
        <authorList>
            <consortium name="The Broad Institute Genomics Platform"/>
            <consortium name="The Broad Institute Genome Sequencing Center for Infectious Disease"/>
            <person name="Wu L."/>
            <person name="Ma J."/>
        </authorList>
    </citation>
    <scope>NUCLEOTIDE SEQUENCE [LARGE SCALE GENOMIC DNA]</scope>
    <source>
        <strain evidence="5">KCTC 52473</strain>
    </source>
</reference>
<evidence type="ECO:0000259" key="3">
    <source>
        <dbReference type="PROSITE" id="PS50914"/>
    </source>
</evidence>
<evidence type="ECO:0000313" key="4">
    <source>
        <dbReference type="EMBL" id="MFC3121089.1"/>
    </source>
</evidence>
<dbReference type="RefSeq" id="WP_376919221.1">
    <property type="nucleotide sequence ID" value="NZ_JBHRSW010000006.1"/>
</dbReference>